<dbReference type="Gene3D" id="3.30.40.10">
    <property type="entry name" value="Zinc/RING finger domain, C3HC4 (zinc finger)"/>
    <property type="match status" value="1"/>
</dbReference>
<dbReference type="SMART" id="SM00504">
    <property type="entry name" value="Ubox"/>
    <property type="match status" value="1"/>
</dbReference>
<evidence type="ECO:0000259" key="2">
    <source>
        <dbReference type="SMART" id="SM00504"/>
    </source>
</evidence>
<comment type="caution">
    <text evidence="3">The sequence shown here is derived from an EMBL/GenBank/DDBJ whole genome shotgun (WGS) entry which is preliminary data.</text>
</comment>
<dbReference type="GO" id="GO:0004842">
    <property type="term" value="F:ubiquitin-protein transferase activity"/>
    <property type="evidence" value="ECO:0007669"/>
    <property type="project" value="InterPro"/>
</dbReference>
<organism evidence="3 6">
    <name type="scientific">Rotaria sordida</name>
    <dbReference type="NCBI Taxonomy" id="392033"/>
    <lineage>
        <taxon>Eukaryota</taxon>
        <taxon>Metazoa</taxon>
        <taxon>Spiralia</taxon>
        <taxon>Gnathifera</taxon>
        <taxon>Rotifera</taxon>
        <taxon>Eurotatoria</taxon>
        <taxon>Bdelloidea</taxon>
        <taxon>Philodinida</taxon>
        <taxon>Philodinidae</taxon>
        <taxon>Rotaria</taxon>
    </lineage>
</organism>
<feature type="transmembrane region" description="Helical" evidence="1">
    <location>
        <begin position="109"/>
        <end position="131"/>
    </location>
</feature>
<evidence type="ECO:0000313" key="5">
    <source>
        <dbReference type="EMBL" id="CAF3674847.1"/>
    </source>
</evidence>
<dbReference type="InterPro" id="IPR003613">
    <property type="entry name" value="Ubox_domain"/>
</dbReference>
<dbReference type="OrthoDB" id="10064100at2759"/>
<dbReference type="Proteomes" id="UP000663882">
    <property type="component" value="Unassembled WGS sequence"/>
</dbReference>
<keyword evidence="1" id="KW-1133">Transmembrane helix</keyword>
<sequence>MNTDPVTIIDHDDLICPITLEPCRDPVIAADEHVYVRDAVTIWISENGTSPFTRRPLHVEDPQPDNHMKYFAVRKRHLTMSYNDGKGTVLLSSSLKVSRTSTLHRSQHVSVTIAIFCGLLISLAVALGLALTSGRSNHRSYGITTENALRKNLDLEPKVDGATGGMPTFPLQCDL</sequence>
<evidence type="ECO:0000313" key="3">
    <source>
        <dbReference type="EMBL" id="CAF1211990.1"/>
    </source>
</evidence>
<reference evidence="3" key="1">
    <citation type="submission" date="2021-02" db="EMBL/GenBank/DDBJ databases">
        <authorList>
            <person name="Nowell W R."/>
        </authorList>
    </citation>
    <scope>NUCLEOTIDE SEQUENCE</scope>
</reference>
<dbReference type="CDD" id="cd16655">
    <property type="entry name" value="RING-Ubox_WDSUB1-like"/>
    <property type="match status" value="1"/>
</dbReference>
<dbReference type="Proteomes" id="UP000663874">
    <property type="component" value="Unassembled WGS sequence"/>
</dbReference>
<dbReference type="InterPro" id="IPR013083">
    <property type="entry name" value="Znf_RING/FYVE/PHD"/>
</dbReference>
<gene>
    <name evidence="4" type="ORF">FNK824_LOCUS5532</name>
    <name evidence="5" type="ORF">OTI717_LOCUS10821</name>
    <name evidence="3" type="ORF">RFH988_LOCUS25175</name>
</gene>
<dbReference type="EMBL" id="CAJOAX010000996">
    <property type="protein sequence ID" value="CAF3674847.1"/>
    <property type="molecule type" value="Genomic_DNA"/>
</dbReference>
<feature type="domain" description="U-box" evidence="2">
    <location>
        <begin position="13"/>
        <end position="80"/>
    </location>
</feature>
<name>A0A814X7E6_9BILA</name>
<dbReference type="Proteomes" id="UP000663823">
    <property type="component" value="Unassembled WGS sequence"/>
</dbReference>
<protein>
    <recommendedName>
        <fullName evidence="2">U-box domain-containing protein</fullName>
    </recommendedName>
</protein>
<accession>A0A814X7E6</accession>
<dbReference type="AlphaFoldDB" id="A0A814X7E6"/>
<dbReference type="Pfam" id="PF04564">
    <property type="entry name" value="U-box"/>
    <property type="match status" value="1"/>
</dbReference>
<dbReference type="SUPFAM" id="SSF57850">
    <property type="entry name" value="RING/U-box"/>
    <property type="match status" value="1"/>
</dbReference>
<proteinExistence type="predicted"/>
<keyword evidence="1" id="KW-0472">Membrane</keyword>
<dbReference type="GO" id="GO:0016567">
    <property type="term" value="P:protein ubiquitination"/>
    <property type="evidence" value="ECO:0007669"/>
    <property type="project" value="InterPro"/>
</dbReference>
<evidence type="ECO:0000256" key="1">
    <source>
        <dbReference type="SAM" id="Phobius"/>
    </source>
</evidence>
<evidence type="ECO:0000313" key="4">
    <source>
        <dbReference type="EMBL" id="CAF3642662.1"/>
    </source>
</evidence>
<keyword evidence="1" id="KW-0812">Transmembrane</keyword>
<dbReference type="EMBL" id="CAJNOO010001896">
    <property type="protein sequence ID" value="CAF1211990.1"/>
    <property type="molecule type" value="Genomic_DNA"/>
</dbReference>
<dbReference type="EMBL" id="CAJOBE010000445">
    <property type="protein sequence ID" value="CAF3642662.1"/>
    <property type="molecule type" value="Genomic_DNA"/>
</dbReference>
<evidence type="ECO:0000313" key="6">
    <source>
        <dbReference type="Proteomes" id="UP000663882"/>
    </source>
</evidence>